<dbReference type="InterPro" id="IPR020846">
    <property type="entry name" value="MFS_dom"/>
</dbReference>
<dbReference type="OrthoDB" id="6612291at2759"/>
<feature type="transmembrane region" description="Helical" evidence="6">
    <location>
        <begin position="398"/>
        <end position="421"/>
    </location>
</feature>
<protein>
    <submittedName>
        <fullName evidence="8">Putative glucose transporter rco-3</fullName>
    </submittedName>
</protein>
<evidence type="ECO:0000256" key="3">
    <source>
        <dbReference type="ARBA" id="ARBA00022692"/>
    </source>
</evidence>
<dbReference type="InterPro" id="IPR005828">
    <property type="entry name" value="MFS_sugar_transport-like"/>
</dbReference>
<dbReference type="SUPFAM" id="SSF103473">
    <property type="entry name" value="MFS general substrate transporter"/>
    <property type="match status" value="1"/>
</dbReference>
<dbReference type="PANTHER" id="PTHR48022">
    <property type="entry name" value="PLASTIDIC GLUCOSE TRANSPORTER 4"/>
    <property type="match status" value="1"/>
</dbReference>
<dbReference type="VEuPathDB" id="FungiDB:AB675_1675"/>
<dbReference type="EMBL" id="LFJN01000034">
    <property type="protein sequence ID" value="KPI36023.1"/>
    <property type="molecule type" value="Genomic_DNA"/>
</dbReference>
<feature type="transmembrane region" description="Helical" evidence="6">
    <location>
        <begin position="358"/>
        <end position="386"/>
    </location>
</feature>
<comment type="caution">
    <text evidence="8">The sequence shown here is derived from an EMBL/GenBank/DDBJ whole genome shotgun (WGS) entry which is preliminary data.</text>
</comment>
<dbReference type="Proteomes" id="UP000038010">
    <property type="component" value="Unassembled WGS sequence"/>
</dbReference>
<accession>A0A0N1NWQ4</accession>
<keyword evidence="8" id="KW-0813">Transport</keyword>
<keyword evidence="8" id="KW-0762">Sugar transport</keyword>
<keyword evidence="9" id="KW-1185">Reference proteome</keyword>
<organism evidence="8 9">
    <name type="scientific">Cyphellophora attinorum</name>
    <dbReference type="NCBI Taxonomy" id="1664694"/>
    <lineage>
        <taxon>Eukaryota</taxon>
        <taxon>Fungi</taxon>
        <taxon>Dikarya</taxon>
        <taxon>Ascomycota</taxon>
        <taxon>Pezizomycotina</taxon>
        <taxon>Eurotiomycetes</taxon>
        <taxon>Chaetothyriomycetidae</taxon>
        <taxon>Chaetothyriales</taxon>
        <taxon>Cyphellophoraceae</taxon>
        <taxon>Cyphellophora</taxon>
    </lineage>
</organism>
<dbReference type="Pfam" id="PF00083">
    <property type="entry name" value="Sugar_tr"/>
    <property type="match status" value="1"/>
</dbReference>
<dbReference type="InterPro" id="IPR036259">
    <property type="entry name" value="MFS_trans_sf"/>
</dbReference>
<dbReference type="GO" id="GO:0016020">
    <property type="term" value="C:membrane"/>
    <property type="evidence" value="ECO:0007669"/>
    <property type="project" value="UniProtKB-SubCell"/>
</dbReference>
<feature type="transmembrane region" description="Helical" evidence="6">
    <location>
        <begin position="23"/>
        <end position="53"/>
    </location>
</feature>
<dbReference type="PROSITE" id="PS50850">
    <property type="entry name" value="MFS"/>
    <property type="match status" value="1"/>
</dbReference>
<keyword evidence="3 6" id="KW-0812">Transmembrane</keyword>
<feature type="transmembrane region" description="Helical" evidence="6">
    <location>
        <begin position="330"/>
        <end position="352"/>
    </location>
</feature>
<comment type="subcellular location">
    <subcellularLocation>
        <location evidence="1">Membrane</location>
        <topology evidence="1">Multi-pass membrane protein</topology>
    </subcellularLocation>
</comment>
<comment type="similarity">
    <text evidence="2">Belongs to the major facilitator superfamily. Sugar transporter (TC 2.A.1.1) family.</text>
</comment>
<feature type="transmembrane region" description="Helical" evidence="6">
    <location>
        <begin position="157"/>
        <end position="174"/>
    </location>
</feature>
<evidence type="ECO:0000256" key="1">
    <source>
        <dbReference type="ARBA" id="ARBA00004141"/>
    </source>
</evidence>
<feature type="transmembrane region" description="Helical" evidence="6">
    <location>
        <begin position="268"/>
        <end position="290"/>
    </location>
</feature>
<evidence type="ECO:0000313" key="9">
    <source>
        <dbReference type="Proteomes" id="UP000038010"/>
    </source>
</evidence>
<evidence type="ECO:0000256" key="6">
    <source>
        <dbReference type="SAM" id="Phobius"/>
    </source>
</evidence>
<dbReference type="InterPro" id="IPR050360">
    <property type="entry name" value="MFS_Sugar_Transporters"/>
</dbReference>
<dbReference type="GeneID" id="28733461"/>
<keyword evidence="5 6" id="KW-0472">Membrane</keyword>
<evidence type="ECO:0000313" key="8">
    <source>
        <dbReference type="EMBL" id="KPI36023.1"/>
    </source>
</evidence>
<feature type="transmembrane region" description="Helical" evidence="6">
    <location>
        <begin position="180"/>
        <end position="201"/>
    </location>
</feature>
<feature type="transmembrane region" description="Helical" evidence="6">
    <location>
        <begin position="433"/>
        <end position="451"/>
    </location>
</feature>
<evidence type="ECO:0000256" key="5">
    <source>
        <dbReference type="ARBA" id="ARBA00023136"/>
    </source>
</evidence>
<feature type="transmembrane region" description="Helical" evidence="6">
    <location>
        <begin position="103"/>
        <end position="120"/>
    </location>
</feature>
<name>A0A0N1NWQ4_9EURO</name>
<dbReference type="GO" id="GO:0005351">
    <property type="term" value="F:carbohydrate:proton symporter activity"/>
    <property type="evidence" value="ECO:0007669"/>
    <property type="project" value="TreeGrafter"/>
</dbReference>
<dbReference type="RefSeq" id="XP_017995986.1">
    <property type="nucleotide sequence ID" value="XM_018141581.1"/>
</dbReference>
<reference evidence="8 9" key="1">
    <citation type="submission" date="2015-06" db="EMBL/GenBank/DDBJ databases">
        <title>Draft genome of the ant-associated black yeast Phialophora attae CBS 131958.</title>
        <authorList>
            <person name="Moreno L.F."/>
            <person name="Stielow B.J."/>
            <person name="de Hoog S."/>
            <person name="Vicente V.A."/>
            <person name="Weiss V.A."/>
            <person name="de Vries M."/>
            <person name="Cruz L.M."/>
            <person name="Souza E.M."/>
        </authorList>
    </citation>
    <scope>NUCLEOTIDE SEQUENCE [LARGE SCALE GENOMIC DNA]</scope>
    <source>
        <strain evidence="8 9">CBS 131958</strain>
    </source>
</reference>
<sequence>MGSASGNVDHTTAKFHFLHNRRLVLTVLILTQAYICFGYDAAIIGGVLAMPAFVNRFGVEQPDGTKILTASRVSVITATRTSASIPAVFACQYLGNKWGRKRTIWFGCATCLLGTALQTGSVEEVMLTLGLTVANFGYFVMVSMASTLIIELSPPSIGLMGVLSAGISWGTFHYKSEFSFRMPLGLQNLFPITMAVSMFYVMDSPTSYLIVGDDTNALKSLRRVRHGYSSDEIAAEMETLKWQNQLRKDCDDVKWFEIFQGTNLRRTILGTFLAVIQNLSGGIFAGNYATIFLSQVGTANPFVLVFGLNILILGGAVVGLFLVDTLGRRRLLLLSFLLLGSIDLAIGGLGFADATNPAVIQAIAALSLLFGFINAAGLGPLIWLLAAELPTARLRNITNAWILLCISLSALTVAYVVPYIANADAGNLGPKTYLIFAFFMGLGLLVTGIWWPETKGRTPAELDEMFTARLPAREFPKHRSMLNQENIMTEKARLGGVTSIEEVDDISTRV</sequence>
<gene>
    <name evidence="8" type="ORF">AB675_1675</name>
</gene>
<feature type="domain" description="Major facilitator superfamily (MFS) profile" evidence="7">
    <location>
        <begin position="26"/>
        <end position="455"/>
    </location>
</feature>
<feature type="transmembrane region" description="Helical" evidence="6">
    <location>
        <begin position="302"/>
        <end position="323"/>
    </location>
</feature>
<dbReference type="AlphaFoldDB" id="A0A0N1NWQ4"/>
<evidence type="ECO:0000259" key="7">
    <source>
        <dbReference type="PROSITE" id="PS50850"/>
    </source>
</evidence>
<feature type="transmembrane region" description="Helical" evidence="6">
    <location>
        <begin position="126"/>
        <end position="150"/>
    </location>
</feature>
<evidence type="ECO:0000256" key="4">
    <source>
        <dbReference type="ARBA" id="ARBA00022989"/>
    </source>
</evidence>
<evidence type="ECO:0000256" key="2">
    <source>
        <dbReference type="ARBA" id="ARBA00010992"/>
    </source>
</evidence>
<dbReference type="Gene3D" id="1.20.1250.20">
    <property type="entry name" value="MFS general substrate transporter like domains"/>
    <property type="match status" value="1"/>
</dbReference>
<proteinExistence type="inferred from homology"/>
<keyword evidence="4 6" id="KW-1133">Transmembrane helix</keyword>
<dbReference type="PANTHER" id="PTHR48022:SF27">
    <property type="entry name" value="MAJOR FACILITATOR SUPERFAMILY (MFS) PROFILE DOMAIN-CONTAINING PROTEIN"/>
    <property type="match status" value="1"/>
</dbReference>